<feature type="compositionally biased region" description="Basic and acidic residues" evidence="5">
    <location>
        <begin position="150"/>
        <end position="161"/>
    </location>
</feature>
<sequence length="239" mass="26148">MPLNQSAWIKRFLKLWARTTTTIRFTRDNPADAQAQAEYDQLSTELNAVNTAVGDAQAVATKAQPNLAQAKVDQDRLNKDGGLETTSPDEDKPKPQVPNETQPAGTPGDAKKDTKTALPSTDENDVTPVQPEVNETHVESDSSRRGVTQDSDKPATPKSDTKNIGVENVPTSSTQQNAKSEKKLPNTGSSQTGFLTILGSLLRASVSGLWFRKRQLLNTKKLLMLYISSFYFTLALYLV</sequence>
<dbReference type="InterPro" id="IPR019931">
    <property type="entry name" value="LPXTG_anchor"/>
</dbReference>
<accession>A0A3P2RBZ1</accession>
<dbReference type="Proteomes" id="UP000275836">
    <property type="component" value="Unassembled WGS sequence"/>
</dbReference>
<gene>
    <name evidence="8" type="ORF">D3P96_03875</name>
</gene>
<evidence type="ECO:0000256" key="3">
    <source>
        <dbReference type="ARBA" id="ARBA00022729"/>
    </source>
</evidence>
<keyword evidence="3" id="KW-0732">Signal</keyword>
<dbReference type="EMBL" id="RHGY01000003">
    <property type="protein sequence ID" value="RRG18074.1"/>
    <property type="molecule type" value="Genomic_DNA"/>
</dbReference>
<feature type="compositionally biased region" description="Basic and acidic residues" evidence="5">
    <location>
        <begin position="72"/>
        <end position="82"/>
    </location>
</feature>
<keyword evidence="2" id="KW-0964">Secreted</keyword>
<evidence type="ECO:0000256" key="4">
    <source>
        <dbReference type="ARBA" id="ARBA00023088"/>
    </source>
</evidence>
<dbReference type="Pfam" id="PF00746">
    <property type="entry name" value="Gram_pos_anchor"/>
    <property type="match status" value="1"/>
</dbReference>
<organism evidence="8 9">
    <name type="scientific">Weissella viridescens</name>
    <name type="common">Lactobacillus viridescens</name>
    <dbReference type="NCBI Taxonomy" id="1629"/>
    <lineage>
        <taxon>Bacteria</taxon>
        <taxon>Bacillati</taxon>
        <taxon>Bacillota</taxon>
        <taxon>Bacilli</taxon>
        <taxon>Lactobacillales</taxon>
        <taxon>Lactobacillaceae</taxon>
        <taxon>Weissella</taxon>
    </lineage>
</organism>
<keyword evidence="6" id="KW-0472">Membrane</keyword>
<evidence type="ECO:0000256" key="2">
    <source>
        <dbReference type="ARBA" id="ARBA00022525"/>
    </source>
</evidence>
<dbReference type="NCBIfam" id="TIGR01167">
    <property type="entry name" value="LPXTG_anchor"/>
    <property type="match status" value="1"/>
</dbReference>
<evidence type="ECO:0000256" key="6">
    <source>
        <dbReference type="SAM" id="Phobius"/>
    </source>
</evidence>
<evidence type="ECO:0000313" key="8">
    <source>
        <dbReference type="EMBL" id="RRG18074.1"/>
    </source>
</evidence>
<feature type="compositionally biased region" description="Basic and acidic residues" evidence="5">
    <location>
        <begin position="134"/>
        <end position="144"/>
    </location>
</feature>
<protein>
    <submittedName>
        <fullName evidence="8">LPXTG cell wall anchor domain-containing protein</fullName>
    </submittedName>
</protein>
<dbReference type="AlphaFoldDB" id="A0A3P2RBZ1"/>
<keyword evidence="6" id="KW-1133">Transmembrane helix</keyword>
<keyword evidence="1" id="KW-0134">Cell wall</keyword>
<feature type="region of interest" description="Disordered" evidence="5">
    <location>
        <begin position="62"/>
        <end position="189"/>
    </location>
</feature>
<evidence type="ECO:0000256" key="1">
    <source>
        <dbReference type="ARBA" id="ARBA00022512"/>
    </source>
</evidence>
<evidence type="ECO:0000259" key="7">
    <source>
        <dbReference type="Pfam" id="PF00746"/>
    </source>
</evidence>
<feature type="domain" description="Gram-positive cocci surface proteins LPxTG" evidence="7">
    <location>
        <begin position="177"/>
        <end position="214"/>
    </location>
</feature>
<feature type="compositionally biased region" description="Polar residues" evidence="5">
    <location>
        <begin position="169"/>
        <end position="178"/>
    </location>
</feature>
<evidence type="ECO:0000256" key="5">
    <source>
        <dbReference type="SAM" id="MobiDB-lite"/>
    </source>
</evidence>
<evidence type="ECO:0000313" key="9">
    <source>
        <dbReference type="Proteomes" id="UP000275836"/>
    </source>
</evidence>
<dbReference type="RefSeq" id="WP_148091217.1">
    <property type="nucleotide sequence ID" value="NZ_RHGY01000003.1"/>
</dbReference>
<feature type="transmembrane region" description="Helical" evidence="6">
    <location>
        <begin position="222"/>
        <end position="238"/>
    </location>
</feature>
<proteinExistence type="predicted"/>
<reference evidence="8 9" key="1">
    <citation type="submission" date="2018-10" db="EMBL/GenBank/DDBJ databases">
        <title>Draft genome sequence of Weissella viridescens UCO-SMC3.</title>
        <authorList>
            <person name="Garcia-Cancino A."/>
            <person name="Espinoza-Monje M."/>
            <person name="Albarracin L."/>
            <person name="Garcia-Castillo V."/>
            <person name="Campos-Martin J."/>
            <person name="Nakano Y."/>
            <person name="Guitierrez-Zamorano C."/>
            <person name="Ikeda-Ohtsubo W."/>
            <person name="Morita H."/>
            <person name="Kitazawa H."/>
            <person name="Villena J."/>
        </authorList>
    </citation>
    <scope>NUCLEOTIDE SEQUENCE [LARGE SCALE GENOMIC DNA]</scope>
    <source>
        <strain evidence="8 9">UCO-SMC3</strain>
    </source>
</reference>
<keyword evidence="4" id="KW-0572">Peptidoglycan-anchor</keyword>
<keyword evidence="6" id="KW-0812">Transmembrane</keyword>
<name>A0A3P2RBZ1_WEIVI</name>
<comment type="caution">
    <text evidence="8">The sequence shown here is derived from an EMBL/GenBank/DDBJ whole genome shotgun (WGS) entry which is preliminary data.</text>
</comment>